<feature type="transmembrane region" description="Helical" evidence="6">
    <location>
        <begin position="44"/>
        <end position="67"/>
    </location>
</feature>
<evidence type="ECO:0000256" key="3">
    <source>
        <dbReference type="ARBA" id="ARBA00022692"/>
    </source>
</evidence>
<dbReference type="Pfam" id="PF02653">
    <property type="entry name" value="BPD_transp_2"/>
    <property type="match status" value="1"/>
</dbReference>
<feature type="transmembrane region" description="Helical" evidence="6">
    <location>
        <begin position="143"/>
        <end position="164"/>
    </location>
</feature>
<evidence type="ECO:0000256" key="1">
    <source>
        <dbReference type="ARBA" id="ARBA00004651"/>
    </source>
</evidence>
<proteinExistence type="predicted"/>
<dbReference type="InterPro" id="IPR001851">
    <property type="entry name" value="ABC_transp_permease"/>
</dbReference>
<feature type="transmembrane region" description="Helical" evidence="6">
    <location>
        <begin position="269"/>
        <end position="289"/>
    </location>
</feature>
<dbReference type="GO" id="GO:0005886">
    <property type="term" value="C:plasma membrane"/>
    <property type="evidence" value="ECO:0007669"/>
    <property type="project" value="UniProtKB-SubCell"/>
</dbReference>
<keyword evidence="5 6" id="KW-0472">Membrane</keyword>
<dbReference type="PANTHER" id="PTHR47089:SF1">
    <property type="entry name" value="GUANOSINE ABC TRANSPORTER PERMEASE PROTEIN NUPP"/>
    <property type="match status" value="1"/>
</dbReference>
<accession>A0A4P6UGG6</accession>
<name>A0A4P6UGG6_9BURK</name>
<dbReference type="KEGG" id="hgr:DW355_05610"/>
<evidence type="ECO:0000256" key="4">
    <source>
        <dbReference type="ARBA" id="ARBA00022989"/>
    </source>
</evidence>
<dbReference type="PANTHER" id="PTHR47089">
    <property type="entry name" value="ABC TRANSPORTER, PERMEASE PROTEIN"/>
    <property type="match status" value="1"/>
</dbReference>
<evidence type="ECO:0000256" key="6">
    <source>
        <dbReference type="SAM" id="Phobius"/>
    </source>
</evidence>
<dbReference type="GO" id="GO:0022857">
    <property type="term" value="F:transmembrane transporter activity"/>
    <property type="evidence" value="ECO:0007669"/>
    <property type="project" value="InterPro"/>
</dbReference>
<dbReference type="CDD" id="cd06580">
    <property type="entry name" value="TM_PBP1_transp_TpRbsC_like"/>
    <property type="match status" value="1"/>
</dbReference>
<organism evidence="7 8">
    <name type="scientific">Hylemonella gracilis</name>
    <dbReference type="NCBI Taxonomy" id="80880"/>
    <lineage>
        <taxon>Bacteria</taxon>
        <taxon>Pseudomonadati</taxon>
        <taxon>Pseudomonadota</taxon>
        <taxon>Betaproteobacteria</taxon>
        <taxon>Burkholderiales</taxon>
        <taxon>Comamonadaceae</taxon>
        <taxon>Hylemonella</taxon>
    </lineage>
</organism>
<dbReference type="AlphaFoldDB" id="A0A4P6UGG6"/>
<keyword evidence="2" id="KW-1003">Cell membrane</keyword>
<evidence type="ECO:0000313" key="8">
    <source>
        <dbReference type="Proteomes" id="UP000292939"/>
    </source>
</evidence>
<evidence type="ECO:0000313" key="7">
    <source>
        <dbReference type="EMBL" id="QBK04328.1"/>
    </source>
</evidence>
<comment type="subcellular location">
    <subcellularLocation>
        <location evidence="1">Cell membrane</location>
        <topology evidence="1">Multi-pass membrane protein</topology>
    </subcellularLocation>
</comment>
<gene>
    <name evidence="7" type="ORF">DW355_05610</name>
</gene>
<evidence type="ECO:0000256" key="5">
    <source>
        <dbReference type="ARBA" id="ARBA00023136"/>
    </source>
</evidence>
<dbReference type="Proteomes" id="UP000292939">
    <property type="component" value="Chromosome"/>
</dbReference>
<feature type="transmembrane region" description="Helical" evidence="6">
    <location>
        <begin position="173"/>
        <end position="195"/>
    </location>
</feature>
<feature type="transmembrane region" description="Helical" evidence="6">
    <location>
        <begin position="348"/>
        <end position="367"/>
    </location>
</feature>
<keyword evidence="4 6" id="KW-1133">Transmembrane helix</keyword>
<sequence length="377" mass="40524">MTELVATTDGASGTASTVTRHHEPWLSRRYTLEVRQHMPWHRQVLVLLLAVVAGLLVSGAILVAAGVPAGELFQEFVIATIFDAQSLQAVLFQASPMIMVGLAAAIAFRARFWNLGLEGQMVWGAIGATAMSIFEIGPPALRLTFMLCVAAACGLLWALGPALLKLHLGVNEIIATLMLNYIAGNFLLHLLYGAWKDPQSAFPHSPQFRGFERLPEFLGASGAAITLALIAMLLAWWLVKLSRAGLYLRFVDANPDVAHATGVPANRMMLLAVLVSGALAGVAGFLVAAGQEGRLTQAFHHGYGFSGILIAFLARNHPIAATAVALLIATLFVAGRSLQVFYQVPFSMVQLIQAIIVVCVASSDFFIRYRLRRVSPA</sequence>
<dbReference type="RefSeq" id="WP_131278334.1">
    <property type="nucleotide sequence ID" value="NZ_CP031395.1"/>
</dbReference>
<dbReference type="EMBL" id="CP031395">
    <property type="protein sequence ID" value="QBK04328.1"/>
    <property type="molecule type" value="Genomic_DNA"/>
</dbReference>
<feature type="transmembrane region" description="Helical" evidence="6">
    <location>
        <begin position="217"/>
        <end position="239"/>
    </location>
</feature>
<keyword evidence="3 6" id="KW-0812">Transmembrane</keyword>
<reference evidence="7 8" key="1">
    <citation type="submission" date="2018-07" db="EMBL/GenBank/DDBJ databases">
        <title>Exploring interactions and the metabolic potential of the ultra-small soil bacteria Hylemonella gracilis.</title>
        <authorList>
            <person name="Tyc O."/>
            <person name="Kulkarni P."/>
            <person name="Gawehns F."/>
            <person name="Hundscheid M."/>
            <person name="Zweers H."/>
            <person name="Garbeva P."/>
        </authorList>
    </citation>
    <scope>NUCLEOTIDE SEQUENCE [LARGE SCALE GENOMIC DNA]</scope>
    <source>
        <strain evidence="7 8">NS1</strain>
    </source>
</reference>
<dbReference type="OrthoDB" id="9809785at2"/>
<feature type="transmembrane region" description="Helical" evidence="6">
    <location>
        <begin position="321"/>
        <end position="342"/>
    </location>
</feature>
<protein>
    <submittedName>
        <fullName evidence="7">ABC transporter permease</fullName>
    </submittedName>
</protein>
<evidence type="ECO:0000256" key="2">
    <source>
        <dbReference type="ARBA" id="ARBA00022475"/>
    </source>
</evidence>
<feature type="transmembrane region" description="Helical" evidence="6">
    <location>
        <begin position="87"/>
        <end position="108"/>
    </location>
</feature>